<gene>
    <name evidence="1" type="ORF">F3F73_06105</name>
</gene>
<dbReference type="AlphaFoldDB" id="A0A7J4XLZ8"/>
<sequence>MAAIDKLYCYSKKDFIIFYQWCTKFDHMCQRETQKSIMDFLYTDLEHYDTTFSSYVLGVPVANFPNSIDMWLLRHCPVEWVRSRLREQYSSYRLNPKDIALYLDCGKA</sequence>
<proteinExistence type="predicted"/>
<comment type="caution">
    <text evidence="1">The sequence shown here is derived from an EMBL/GenBank/DDBJ whole genome shotgun (WGS) entry which is preliminary data.</text>
</comment>
<protein>
    <submittedName>
        <fullName evidence="1">Uncharacterized protein</fullName>
    </submittedName>
</protein>
<dbReference type="Proteomes" id="UP000422221">
    <property type="component" value="Unassembled WGS sequence"/>
</dbReference>
<dbReference type="RefSeq" id="WP_130058378.1">
    <property type="nucleotide sequence ID" value="NZ_RCXT01000003.1"/>
</dbReference>
<dbReference type="EMBL" id="VWMK01000004">
    <property type="protein sequence ID" value="KAA3767964.1"/>
    <property type="molecule type" value="Genomic_DNA"/>
</dbReference>
<evidence type="ECO:0000313" key="2">
    <source>
        <dbReference type="Proteomes" id="UP000422221"/>
    </source>
</evidence>
<accession>A0A7J4XLZ8</accession>
<evidence type="ECO:0000313" key="1">
    <source>
        <dbReference type="EMBL" id="KAA3767964.1"/>
    </source>
</evidence>
<name>A0A7J4XLZ8_9BACE</name>
<reference evidence="1 2" key="1">
    <citation type="journal article" date="2019" name="Nat. Med.">
        <title>A library of human gut bacterial isolates paired with longitudinal multiomics data enables mechanistic microbiome research.</title>
        <authorList>
            <person name="Poyet M."/>
            <person name="Groussin M."/>
            <person name="Gibbons S.M."/>
            <person name="Avila-Pacheco J."/>
            <person name="Jiang X."/>
            <person name="Kearney S.M."/>
            <person name="Perrotta A.R."/>
            <person name="Berdy B."/>
            <person name="Zhao S."/>
            <person name="Lieberman T.D."/>
            <person name="Swanson P.K."/>
            <person name="Smith M."/>
            <person name="Roesemann S."/>
            <person name="Alexander J.E."/>
            <person name="Rich S.A."/>
            <person name="Livny J."/>
            <person name="Vlamakis H."/>
            <person name="Clish C."/>
            <person name="Bullock K."/>
            <person name="Deik A."/>
            <person name="Scott J."/>
            <person name="Pierce K.A."/>
            <person name="Xavier R.J."/>
            <person name="Alm E.J."/>
        </authorList>
    </citation>
    <scope>NUCLEOTIDE SEQUENCE [LARGE SCALE GENOMIC DNA]</scope>
    <source>
        <strain evidence="1 2">BIOML-A10</strain>
    </source>
</reference>
<organism evidence="1 2">
    <name type="scientific">Bacteroides salyersiae</name>
    <dbReference type="NCBI Taxonomy" id="291644"/>
    <lineage>
        <taxon>Bacteria</taxon>
        <taxon>Pseudomonadati</taxon>
        <taxon>Bacteroidota</taxon>
        <taxon>Bacteroidia</taxon>
        <taxon>Bacteroidales</taxon>
        <taxon>Bacteroidaceae</taxon>
        <taxon>Bacteroides</taxon>
    </lineage>
</organism>